<gene>
    <name evidence="2" type="ORF">LNINA_LOCUS5273</name>
</gene>
<evidence type="ECO:0000256" key="1">
    <source>
        <dbReference type="SAM" id="MobiDB-lite"/>
    </source>
</evidence>
<reference evidence="2 3" key="1">
    <citation type="submission" date="2023-11" db="EMBL/GenBank/DDBJ databases">
        <authorList>
            <person name="Okamura Y."/>
        </authorList>
    </citation>
    <scope>NUCLEOTIDE SEQUENCE [LARGE SCALE GENOMIC DNA]</scope>
</reference>
<keyword evidence="3" id="KW-1185">Reference proteome</keyword>
<organism evidence="2 3">
    <name type="scientific">Leptosia nina</name>
    <dbReference type="NCBI Taxonomy" id="320188"/>
    <lineage>
        <taxon>Eukaryota</taxon>
        <taxon>Metazoa</taxon>
        <taxon>Ecdysozoa</taxon>
        <taxon>Arthropoda</taxon>
        <taxon>Hexapoda</taxon>
        <taxon>Insecta</taxon>
        <taxon>Pterygota</taxon>
        <taxon>Neoptera</taxon>
        <taxon>Endopterygota</taxon>
        <taxon>Lepidoptera</taxon>
        <taxon>Glossata</taxon>
        <taxon>Ditrysia</taxon>
        <taxon>Papilionoidea</taxon>
        <taxon>Pieridae</taxon>
        <taxon>Pierinae</taxon>
        <taxon>Leptosia</taxon>
    </lineage>
</organism>
<name>A0AAV1JBR0_9NEOP</name>
<evidence type="ECO:0000313" key="2">
    <source>
        <dbReference type="EMBL" id="CAK1545649.1"/>
    </source>
</evidence>
<sequence>MKLQNKIPTIQIAGDSEPLHWCLLADICNHTWIPECGAEDDIPANRKLFIDECDMYEYNCDYERDYEPINYSDCFNIPATGCPPVKPCPEIPPCPDHRLQKKGDKYKFIRTTPRDSLRRHRRTTTEISLPKHMLRGRRRYTPWLARTRKPADPCLLAQICNHTGIPVCGKHKETEQRKFLDECDMFEYNCDYHKEFSQINIEECDETTSITTTSTAPSSSTGTTTSSPYTTTAASTTSTTTPSTTFTTTEKTTSTTSTTTETTTPSTTSTTVETTTTRRTSSPIESTTITTEEPSTKSAVSELTIKYTCTSGIATISTSPLPITSLTDVTRPHPPSTSITTPSTTTVLTTVQSTTTTAPATLVTCSTYPKDCDRPVTWETTSKGETRDFYQILRDRCGDRVKLLRATTHWPIPAVVYRYNEENFRFGRHNEG</sequence>
<evidence type="ECO:0000313" key="3">
    <source>
        <dbReference type="Proteomes" id="UP001497472"/>
    </source>
</evidence>
<protein>
    <submittedName>
        <fullName evidence="2">Uncharacterized protein</fullName>
    </submittedName>
</protein>
<dbReference type="Proteomes" id="UP001497472">
    <property type="component" value="Unassembled WGS sequence"/>
</dbReference>
<feature type="region of interest" description="Disordered" evidence="1">
    <location>
        <begin position="210"/>
        <end position="295"/>
    </location>
</feature>
<proteinExistence type="predicted"/>
<feature type="compositionally biased region" description="Low complexity" evidence="1">
    <location>
        <begin position="210"/>
        <end position="293"/>
    </location>
</feature>
<accession>A0AAV1JBR0</accession>
<dbReference type="EMBL" id="CAVLEF010000007">
    <property type="protein sequence ID" value="CAK1545649.1"/>
    <property type="molecule type" value="Genomic_DNA"/>
</dbReference>
<dbReference type="Gene3D" id="3.30.60.30">
    <property type="match status" value="1"/>
</dbReference>
<dbReference type="AlphaFoldDB" id="A0AAV1JBR0"/>
<comment type="caution">
    <text evidence="2">The sequence shown here is derived from an EMBL/GenBank/DDBJ whole genome shotgun (WGS) entry which is preliminary data.</text>
</comment>